<keyword evidence="3" id="KW-1185">Reference proteome</keyword>
<sequence>MEVWLEQLKLYLSKNVPPSNLGVTTFEKYEGEIENPENNKNMSGNSMVFRECDHLIHYFFGTKPLQAETSMIHISTSVAYSLSTLYRNLKALLLCIPNRNQIRKILDKSMTDLNKSVLQLISQMIHLQQSQNNNATSNTLQPESFINKNLITDNSYKLKTPLLQCVLNSKTIFNLISDNASWLVSFVEMKVLRGFLCVFYGVLSELGVALKTMELLSSRSNKNILNVISPSQTDTPTQNTNENNGASTINTTSATTTIAVSKLENFSTTSYNGEKLKSVLESLDTESSLTKNSKKNLTIEEEEKNITIINTNIKENEEKLFNVKNNVNSNYNNVLLNENTIEEDTSKQSIEMSTPAPTTPTKKQEEKNLKNEIGTPITTTTTTYVGEELNQELKLLVNKNIKLITVGNSCINLFKYLIKEKIIKFLSNLLVKDNFKKTEVVLKFLLYMEEVDKIYLEFETCLKFCLDSIEKNLAENKKENGLEEEENEKKKSIFFSFNQKNNLDLKLNAKNFIQ</sequence>
<feature type="region of interest" description="Disordered" evidence="1">
    <location>
        <begin position="344"/>
        <end position="367"/>
    </location>
</feature>
<feature type="compositionally biased region" description="Polar residues" evidence="1">
    <location>
        <begin position="228"/>
        <end position="242"/>
    </location>
</feature>
<evidence type="ECO:0000313" key="3">
    <source>
        <dbReference type="Proteomes" id="UP001211065"/>
    </source>
</evidence>
<dbReference type="AlphaFoldDB" id="A0AAD5TVC0"/>
<feature type="non-terminal residue" evidence="2">
    <location>
        <position position="514"/>
    </location>
</feature>
<accession>A0AAD5TVC0</accession>
<protein>
    <submittedName>
        <fullName evidence="2">Uncharacterized protein</fullName>
    </submittedName>
</protein>
<evidence type="ECO:0000256" key="1">
    <source>
        <dbReference type="SAM" id="MobiDB-lite"/>
    </source>
</evidence>
<dbReference type="EMBL" id="JADGJW010001794">
    <property type="protein sequence ID" value="KAJ3201027.1"/>
    <property type="molecule type" value="Genomic_DNA"/>
</dbReference>
<name>A0AAD5TVC0_9FUNG</name>
<proteinExistence type="predicted"/>
<reference evidence="2" key="1">
    <citation type="submission" date="2020-05" db="EMBL/GenBank/DDBJ databases">
        <title>Phylogenomic resolution of chytrid fungi.</title>
        <authorList>
            <person name="Stajich J.E."/>
            <person name="Amses K."/>
            <person name="Simmons R."/>
            <person name="Seto K."/>
            <person name="Myers J."/>
            <person name="Bonds A."/>
            <person name="Quandt C.A."/>
            <person name="Barry K."/>
            <person name="Liu P."/>
            <person name="Grigoriev I."/>
            <person name="Longcore J.E."/>
            <person name="James T.Y."/>
        </authorList>
    </citation>
    <scope>NUCLEOTIDE SEQUENCE</scope>
    <source>
        <strain evidence="2">JEL0476</strain>
    </source>
</reference>
<dbReference type="Proteomes" id="UP001211065">
    <property type="component" value="Unassembled WGS sequence"/>
</dbReference>
<feature type="region of interest" description="Disordered" evidence="1">
    <location>
        <begin position="228"/>
        <end position="249"/>
    </location>
</feature>
<evidence type="ECO:0000313" key="2">
    <source>
        <dbReference type="EMBL" id="KAJ3201027.1"/>
    </source>
</evidence>
<organism evidence="2 3">
    <name type="scientific">Clydaea vesicula</name>
    <dbReference type="NCBI Taxonomy" id="447962"/>
    <lineage>
        <taxon>Eukaryota</taxon>
        <taxon>Fungi</taxon>
        <taxon>Fungi incertae sedis</taxon>
        <taxon>Chytridiomycota</taxon>
        <taxon>Chytridiomycota incertae sedis</taxon>
        <taxon>Chytridiomycetes</taxon>
        <taxon>Lobulomycetales</taxon>
        <taxon>Lobulomycetaceae</taxon>
        <taxon>Clydaea</taxon>
    </lineage>
</organism>
<comment type="caution">
    <text evidence="2">The sequence shown here is derived from an EMBL/GenBank/DDBJ whole genome shotgun (WGS) entry which is preliminary data.</text>
</comment>
<gene>
    <name evidence="2" type="ORF">HK099_002402</name>
</gene>
<feature type="compositionally biased region" description="Polar residues" evidence="1">
    <location>
        <begin position="347"/>
        <end position="361"/>
    </location>
</feature>